<evidence type="ECO:0000256" key="1">
    <source>
        <dbReference type="SAM" id="MobiDB-lite"/>
    </source>
</evidence>
<accession>A0A6A1UMF5</accession>
<name>A0A6A1UMF5_9ROSI</name>
<gene>
    <name evidence="2" type="ORF">CJ030_MR0G003837</name>
</gene>
<evidence type="ECO:0000313" key="3">
    <source>
        <dbReference type="Proteomes" id="UP000516437"/>
    </source>
</evidence>
<dbReference type="Proteomes" id="UP000516437">
    <property type="component" value="Unassembled WGS sequence"/>
</dbReference>
<feature type="compositionally biased region" description="Basic and acidic residues" evidence="1">
    <location>
        <begin position="37"/>
        <end position="62"/>
    </location>
</feature>
<evidence type="ECO:0000313" key="2">
    <source>
        <dbReference type="EMBL" id="KAB1201376.1"/>
    </source>
</evidence>
<organism evidence="2 3">
    <name type="scientific">Morella rubra</name>
    <name type="common">Chinese bayberry</name>
    <dbReference type="NCBI Taxonomy" id="262757"/>
    <lineage>
        <taxon>Eukaryota</taxon>
        <taxon>Viridiplantae</taxon>
        <taxon>Streptophyta</taxon>
        <taxon>Embryophyta</taxon>
        <taxon>Tracheophyta</taxon>
        <taxon>Spermatophyta</taxon>
        <taxon>Magnoliopsida</taxon>
        <taxon>eudicotyledons</taxon>
        <taxon>Gunneridae</taxon>
        <taxon>Pentapetalae</taxon>
        <taxon>rosids</taxon>
        <taxon>fabids</taxon>
        <taxon>Fagales</taxon>
        <taxon>Myricaceae</taxon>
        <taxon>Morella</taxon>
    </lineage>
</organism>
<proteinExistence type="predicted"/>
<sequence>MEALQLQHESEGKSYTEVEIFAEVLGTKVGYVYGADDARASTDDRGAATEERRRADADDGRAAIKKTKSKKMMQAKEPSGTTRTEDATNGGADA</sequence>
<dbReference type="OrthoDB" id="1706770at2759"/>
<comment type="caution">
    <text evidence="2">The sequence shown here is derived from an EMBL/GenBank/DDBJ whole genome shotgun (WGS) entry which is preliminary data.</text>
</comment>
<keyword evidence="3" id="KW-1185">Reference proteome</keyword>
<dbReference type="EMBL" id="RXIC02000071">
    <property type="protein sequence ID" value="KAB1201376.1"/>
    <property type="molecule type" value="Genomic_DNA"/>
</dbReference>
<feature type="compositionally biased region" description="Basic residues" evidence="1">
    <location>
        <begin position="63"/>
        <end position="73"/>
    </location>
</feature>
<protein>
    <submittedName>
        <fullName evidence="2">Uncharacterized protein</fullName>
    </submittedName>
</protein>
<dbReference type="AlphaFoldDB" id="A0A6A1UMF5"/>
<feature type="region of interest" description="Disordered" evidence="1">
    <location>
        <begin position="37"/>
        <end position="94"/>
    </location>
</feature>
<reference evidence="2 3" key="1">
    <citation type="journal article" date="2019" name="Plant Biotechnol. J.">
        <title>The red bayberry genome and genetic basis of sex determination.</title>
        <authorList>
            <person name="Jia H.M."/>
            <person name="Jia H.J."/>
            <person name="Cai Q.L."/>
            <person name="Wang Y."/>
            <person name="Zhao H.B."/>
            <person name="Yang W.F."/>
            <person name="Wang G.Y."/>
            <person name="Li Y.H."/>
            <person name="Zhan D.L."/>
            <person name="Shen Y.T."/>
            <person name="Niu Q.F."/>
            <person name="Chang L."/>
            <person name="Qiu J."/>
            <person name="Zhao L."/>
            <person name="Xie H.B."/>
            <person name="Fu W.Y."/>
            <person name="Jin J."/>
            <person name="Li X.W."/>
            <person name="Jiao Y."/>
            <person name="Zhou C.C."/>
            <person name="Tu T."/>
            <person name="Chai C.Y."/>
            <person name="Gao J.L."/>
            <person name="Fan L.J."/>
            <person name="van de Weg E."/>
            <person name="Wang J.Y."/>
            <person name="Gao Z.S."/>
        </authorList>
    </citation>
    <scope>NUCLEOTIDE SEQUENCE [LARGE SCALE GENOMIC DNA]</scope>
    <source>
        <tissue evidence="2">Leaves</tissue>
    </source>
</reference>